<dbReference type="EMBL" id="CP043839">
    <property type="protein sequence ID" value="WOF13804.1"/>
    <property type="molecule type" value="Genomic_DNA"/>
</dbReference>
<dbReference type="PANTHER" id="PTHR42852:SF6">
    <property type="entry name" value="THIOL:DISULFIDE INTERCHANGE PROTEIN DSBE"/>
    <property type="match status" value="1"/>
</dbReference>
<keyword evidence="2" id="KW-0201">Cytochrome c-type biogenesis</keyword>
<evidence type="ECO:0000256" key="4">
    <source>
        <dbReference type="ARBA" id="ARBA00023284"/>
    </source>
</evidence>
<dbReference type="PROSITE" id="PS51352">
    <property type="entry name" value="THIOREDOXIN_2"/>
    <property type="match status" value="1"/>
</dbReference>
<proteinExistence type="predicted"/>
<sequence length="394" mass="45441">MGYCKMKSLLLYVAFVMCLVNWGCGHREVKEEKFVIEGEVENCNTFMKVAVVDIEKGKEREIASTIVSNGTFRLEGKVEGYVMGELRFRKGTADFVKVKVMLENANYQVKMASPEEVQKTNDVFQRRQMVSVKGTKGQEELSEYENETLDAERNLDNKLKASAFSWVGNLPEDSVKKSNEEIRVLRAKLQGISESFIKRHPNYFVSAYWVEKELNTFFQYTAEEQQARLRLVENNPDTARVNRMKRVLPGMLKYARLCDYTDFEVENVKGDTVRLSGLMAKNGYVLIDFWASWCGPCRKAIPHVRELYRKYPKELQVFSVSLDEKPEEWKKAMAEEKMEWMQLRCAGEMLRDVAMGYRLSSIPYLVLLNSEGKVMCATNSVDDVINQLESALKN</sequence>
<organism evidence="6 7">
    <name type="scientific">Butyricimonas paravirosa</name>
    <dbReference type="NCBI Taxonomy" id="1472417"/>
    <lineage>
        <taxon>Bacteria</taxon>
        <taxon>Pseudomonadati</taxon>
        <taxon>Bacteroidota</taxon>
        <taxon>Bacteroidia</taxon>
        <taxon>Bacteroidales</taxon>
        <taxon>Odoribacteraceae</taxon>
        <taxon>Butyricimonas</taxon>
    </lineage>
</organism>
<accession>A0ABZ0FZK8</accession>
<dbReference type="InterPro" id="IPR025380">
    <property type="entry name" value="DUF4369"/>
</dbReference>
<keyword evidence="4" id="KW-0676">Redox-active center</keyword>
<comment type="subcellular location">
    <subcellularLocation>
        <location evidence="1">Cell envelope</location>
    </subcellularLocation>
</comment>
<dbReference type="Pfam" id="PF13905">
    <property type="entry name" value="Thioredoxin_8"/>
    <property type="match status" value="1"/>
</dbReference>
<reference evidence="6 7" key="1">
    <citation type="submission" date="2019-09" db="EMBL/GenBank/DDBJ databases">
        <title>Butyricimonas paravirosa DSM 105722 (=214-4 = JCM 18677 = CCUG 65563).</title>
        <authorList>
            <person name="Le Roy T."/>
            <person name="Cani P.D."/>
        </authorList>
    </citation>
    <scope>NUCLEOTIDE SEQUENCE [LARGE SCALE GENOMIC DNA]</scope>
    <source>
        <strain evidence="6 7">DSM 105722</strain>
    </source>
</reference>
<evidence type="ECO:0000256" key="3">
    <source>
        <dbReference type="ARBA" id="ARBA00023157"/>
    </source>
</evidence>
<evidence type="ECO:0000259" key="5">
    <source>
        <dbReference type="PROSITE" id="PS51352"/>
    </source>
</evidence>
<dbReference type="InterPro" id="IPR036249">
    <property type="entry name" value="Thioredoxin-like_sf"/>
</dbReference>
<dbReference type="InterPro" id="IPR013766">
    <property type="entry name" value="Thioredoxin_domain"/>
</dbReference>
<evidence type="ECO:0000256" key="1">
    <source>
        <dbReference type="ARBA" id="ARBA00004196"/>
    </source>
</evidence>
<dbReference type="Pfam" id="PF14289">
    <property type="entry name" value="DUF4369"/>
    <property type="match status" value="1"/>
</dbReference>
<evidence type="ECO:0000313" key="6">
    <source>
        <dbReference type="EMBL" id="WOF13804.1"/>
    </source>
</evidence>
<protein>
    <submittedName>
        <fullName evidence="6">AhpC/TSA family protein</fullName>
    </submittedName>
</protein>
<gene>
    <name evidence="6" type="ORF">F1644_16725</name>
</gene>
<dbReference type="Gene3D" id="3.40.30.10">
    <property type="entry name" value="Glutaredoxin"/>
    <property type="match status" value="1"/>
</dbReference>
<keyword evidence="7" id="KW-1185">Reference proteome</keyword>
<dbReference type="CDD" id="cd02966">
    <property type="entry name" value="TlpA_like_family"/>
    <property type="match status" value="1"/>
</dbReference>
<dbReference type="InterPro" id="IPR050553">
    <property type="entry name" value="Thioredoxin_ResA/DsbE_sf"/>
</dbReference>
<feature type="domain" description="Thioredoxin" evidence="5">
    <location>
        <begin position="254"/>
        <end position="394"/>
    </location>
</feature>
<dbReference type="PANTHER" id="PTHR42852">
    <property type="entry name" value="THIOL:DISULFIDE INTERCHANGE PROTEIN DSBE"/>
    <property type="match status" value="1"/>
</dbReference>
<dbReference type="SUPFAM" id="SSF52833">
    <property type="entry name" value="Thioredoxin-like"/>
    <property type="match status" value="1"/>
</dbReference>
<dbReference type="Proteomes" id="UP001302374">
    <property type="component" value="Chromosome"/>
</dbReference>
<evidence type="ECO:0000313" key="7">
    <source>
        <dbReference type="Proteomes" id="UP001302374"/>
    </source>
</evidence>
<name>A0ABZ0FZK8_9BACT</name>
<evidence type="ECO:0000256" key="2">
    <source>
        <dbReference type="ARBA" id="ARBA00022748"/>
    </source>
</evidence>
<dbReference type="InterPro" id="IPR012336">
    <property type="entry name" value="Thioredoxin-like_fold"/>
</dbReference>
<keyword evidence="3" id="KW-1015">Disulfide bond</keyword>